<feature type="region of interest" description="Disordered" evidence="8">
    <location>
        <begin position="116"/>
        <end position="135"/>
    </location>
</feature>
<dbReference type="InterPro" id="IPR036388">
    <property type="entry name" value="WH-like_DNA-bd_sf"/>
</dbReference>
<protein>
    <recommendedName>
        <fullName evidence="5">Sensory transduction protein RegX3</fullName>
    </recommendedName>
</protein>
<name>A0ABT1V936_9ACTN</name>
<dbReference type="InterPro" id="IPR001789">
    <property type="entry name" value="Sig_transdc_resp-reg_receiver"/>
</dbReference>
<dbReference type="SUPFAM" id="SSF52172">
    <property type="entry name" value="CheY-like"/>
    <property type="match status" value="1"/>
</dbReference>
<dbReference type="RefSeq" id="WP_256653879.1">
    <property type="nucleotide sequence ID" value="NZ_JANIAA010000030.1"/>
</dbReference>
<dbReference type="Pfam" id="PF00072">
    <property type="entry name" value="Response_reg"/>
    <property type="match status" value="1"/>
</dbReference>
<evidence type="ECO:0000313" key="12">
    <source>
        <dbReference type="Proteomes" id="UP001204746"/>
    </source>
</evidence>
<keyword evidence="1 6" id="KW-0597">Phosphoprotein</keyword>
<evidence type="ECO:0000256" key="1">
    <source>
        <dbReference type="ARBA" id="ARBA00022553"/>
    </source>
</evidence>
<dbReference type="CDD" id="cd17624">
    <property type="entry name" value="REC_OmpR_PmrA-like"/>
    <property type="match status" value="1"/>
</dbReference>
<feature type="region of interest" description="Disordered" evidence="8">
    <location>
        <begin position="247"/>
        <end position="266"/>
    </location>
</feature>
<dbReference type="Gene3D" id="1.10.10.10">
    <property type="entry name" value="Winged helix-like DNA-binding domain superfamily/Winged helix DNA-binding domain"/>
    <property type="match status" value="1"/>
</dbReference>
<dbReference type="Gene3D" id="6.10.250.690">
    <property type="match status" value="1"/>
</dbReference>
<dbReference type="PROSITE" id="PS50110">
    <property type="entry name" value="RESPONSE_REGULATORY"/>
    <property type="match status" value="1"/>
</dbReference>
<evidence type="ECO:0000256" key="3">
    <source>
        <dbReference type="ARBA" id="ARBA00023125"/>
    </source>
</evidence>
<evidence type="ECO:0000256" key="8">
    <source>
        <dbReference type="SAM" id="MobiDB-lite"/>
    </source>
</evidence>
<feature type="domain" description="Response regulatory" evidence="9">
    <location>
        <begin position="2"/>
        <end position="112"/>
    </location>
</feature>
<evidence type="ECO:0000256" key="5">
    <source>
        <dbReference type="ARBA" id="ARBA00041201"/>
    </source>
</evidence>
<evidence type="ECO:0000256" key="6">
    <source>
        <dbReference type="PROSITE-ProRule" id="PRU00169"/>
    </source>
</evidence>
<dbReference type="SMART" id="SM00448">
    <property type="entry name" value="REC"/>
    <property type="match status" value="1"/>
</dbReference>
<keyword evidence="12" id="KW-1185">Reference proteome</keyword>
<dbReference type="InterPro" id="IPR001867">
    <property type="entry name" value="OmpR/PhoB-type_DNA-bd"/>
</dbReference>
<organism evidence="11 12">
    <name type="scientific">Streptomyces rugosispiralis</name>
    <dbReference type="NCBI Taxonomy" id="2967341"/>
    <lineage>
        <taxon>Bacteria</taxon>
        <taxon>Bacillati</taxon>
        <taxon>Actinomycetota</taxon>
        <taxon>Actinomycetes</taxon>
        <taxon>Kitasatosporales</taxon>
        <taxon>Streptomycetaceae</taxon>
        <taxon>Streptomyces</taxon>
    </lineage>
</organism>
<feature type="modified residue" description="4-aspartylphosphate" evidence="6">
    <location>
        <position position="48"/>
    </location>
</feature>
<dbReference type="PROSITE" id="PS51755">
    <property type="entry name" value="OMPR_PHOB"/>
    <property type="match status" value="1"/>
</dbReference>
<feature type="DNA-binding region" description="OmpR/PhoB-type" evidence="7">
    <location>
        <begin position="154"/>
        <end position="249"/>
    </location>
</feature>
<dbReference type="InterPro" id="IPR039420">
    <property type="entry name" value="WalR-like"/>
</dbReference>
<evidence type="ECO:0000259" key="9">
    <source>
        <dbReference type="PROSITE" id="PS50110"/>
    </source>
</evidence>
<keyword evidence="4" id="KW-0804">Transcription</keyword>
<evidence type="ECO:0000313" key="11">
    <source>
        <dbReference type="EMBL" id="MCQ8193036.1"/>
    </source>
</evidence>
<dbReference type="Gene3D" id="3.40.50.2300">
    <property type="match status" value="1"/>
</dbReference>
<reference evidence="11 12" key="1">
    <citation type="submission" date="2022-07" db="EMBL/GenBank/DDBJ databases">
        <authorList>
            <person name="Phongsopitanun W."/>
            <person name="Tanasupawat S."/>
        </authorList>
    </citation>
    <scope>NUCLEOTIDE SEQUENCE [LARGE SCALE GENOMIC DNA]</scope>
    <source>
        <strain evidence="11 12">RCU-064</strain>
    </source>
</reference>
<dbReference type="Pfam" id="PF00486">
    <property type="entry name" value="Trans_reg_C"/>
    <property type="match status" value="1"/>
</dbReference>
<comment type="caution">
    <text evidence="11">The sequence shown here is derived from an EMBL/GenBank/DDBJ whole genome shotgun (WGS) entry which is preliminary data.</text>
</comment>
<dbReference type="PANTHER" id="PTHR48111">
    <property type="entry name" value="REGULATOR OF RPOS"/>
    <property type="match status" value="1"/>
</dbReference>
<accession>A0ABT1V936</accession>
<evidence type="ECO:0000259" key="10">
    <source>
        <dbReference type="PROSITE" id="PS51755"/>
    </source>
</evidence>
<keyword evidence="3 7" id="KW-0238">DNA-binding</keyword>
<proteinExistence type="predicted"/>
<keyword evidence="2" id="KW-0805">Transcription regulation</keyword>
<feature type="domain" description="OmpR/PhoB-type" evidence="10">
    <location>
        <begin position="154"/>
        <end position="249"/>
    </location>
</feature>
<dbReference type="Proteomes" id="UP001204746">
    <property type="component" value="Unassembled WGS sequence"/>
</dbReference>
<evidence type="ECO:0000256" key="2">
    <source>
        <dbReference type="ARBA" id="ARBA00023015"/>
    </source>
</evidence>
<dbReference type="SUPFAM" id="SSF46894">
    <property type="entry name" value="C-terminal effector domain of the bipartite response regulators"/>
    <property type="match status" value="1"/>
</dbReference>
<evidence type="ECO:0000256" key="7">
    <source>
        <dbReference type="PROSITE-ProRule" id="PRU01091"/>
    </source>
</evidence>
<dbReference type="InterPro" id="IPR011006">
    <property type="entry name" value="CheY-like_superfamily"/>
</dbReference>
<dbReference type="CDD" id="cd00383">
    <property type="entry name" value="trans_reg_C"/>
    <property type="match status" value="1"/>
</dbReference>
<dbReference type="SMART" id="SM00862">
    <property type="entry name" value="Trans_reg_C"/>
    <property type="match status" value="1"/>
</dbReference>
<dbReference type="EMBL" id="JANIAA010000030">
    <property type="protein sequence ID" value="MCQ8193036.1"/>
    <property type="molecule type" value="Genomic_DNA"/>
</dbReference>
<dbReference type="InterPro" id="IPR016032">
    <property type="entry name" value="Sig_transdc_resp-reg_C-effctor"/>
</dbReference>
<sequence>MRVLLIEDDDRVAGPVVEGLNRFGFTVDHARTGADGLAAAEAEMVLLDLGLPDMDGIDVCRALRLRSQVPIIMITARSDEVDRVLGLELGADDYLSKPFGVRELVARIRAVTRRARPTTPGVGQATAPGVGQAAPGVNRTAPDPVGGFASGHAAGLQHLGPLTIDRRARQVTLHQTSVALAPKEFDLLAYLAEDPGAVYSRQQILDTVWEANFFGPTKTLDVHVAGVRRKLGDSSWIDNIRGVGYRLTPPPEAPGATSPESRGEAR</sequence>
<dbReference type="PANTHER" id="PTHR48111:SF72">
    <property type="entry name" value="SENSORY TRANSDUCTION PROTEIN REGX3"/>
    <property type="match status" value="1"/>
</dbReference>
<gene>
    <name evidence="11" type="ORF">NP777_33230</name>
</gene>
<evidence type="ECO:0000256" key="4">
    <source>
        <dbReference type="ARBA" id="ARBA00023163"/>
    </source>
</evidence>